<keyword evidence="3" id="KW-1185">Reference proteome</keyword>
<proteinExistence type="predicted"/>
<dbReference type="Proteomes" id="UP001595548">
    <property type="component" value="Unassembled WGS sequence"/>
</dbReference>
<dbReference type="InterPro" id="IPR050194">
    <property type="entry name" value="Glycosyltransferase_grp1"/>
</dbReference>
<dbReference type="PANTHER" id="PTHR45947">
    <property type="entry name" value="SULFOQUINOVOSYL TRANSFERASE SQD2"/>
    <property type="match status" value="1"/>
</dbReference>
<reference evidence="3" key="1">
    <citation type="journal article" date="2019" name="Int. J. Syst. Evol. Microbiol.">
        <title>The Global Catalogue of Microorganisms (GCM) 10K type strain sequencing project: providing services to taxonomists for standard genome sequencing and annotation.</title>
        <authorList>
            <consortium name="The Broad Institute Genomics Platform"/>
            <consortium name="The Broad Institute Genome Sequencing Center for Infectious Disease"/>
            <person name="Wu L."/>
            <person name="Ma J."/>
        </authorList>
    </citation>
    <scope>NUCLEOTIDE SEQUENCE [LARGE SCALE GENOMIC DNA]</scope>
    <source>
        <strain evidence="3">KCTC 52141</strain>
    </source>
</reference>
<comment type="caution">
    <text evidence="2">The sequence shown here is derived from an EMBL/GenBank/DDBJ whole genome shotgun (WGS) entry which is preliminary data.</text>
</comment>
<dbReference type="InterPro" id="IPR001296">
    <property type="entry name" value="Glyco_trans_1"/>
</dbReference>
<organism evidence="2 3">
    <name type="scientific">Gilvimarinus japonicus</name>
    <dbReference type="NCBI Taxonomy" id="1796469"/>
    <lineage>
        <taxon>Bacteria</taxon>
        <taxon>Pseudomonadati</taxon>
        <taxon>Pseudomonadota</taxon>
        <taxon>Gammaproteobacteria</taxon>
        <taxon>Cellvibrionales</taxon>
        <taxon>Cellvibrionaceae</taxon>
        <taxon>Gilvimarinus</taxon>
    </lineage>
</organism>
<dbReference type="Pfam" id="PF00534">
    <property type="entry name" value="Glycos_transf_1"/>
    <property type="match status" value="1"/>
</dbReference>
<dbReference type="CDD" id="cd03801">
    <property type="entry name" value="GT4_PimA-like"/>
    <property type="match status" value="1"/>
</dbReference>
<accession>A0ABV7HQR4</accession>
<evidence type="ECO:0000313" key="3">
    <source>
        <dbReference type="Proteomes" id="UP001595548"/>
    </source>
</evidence>
<dbReference type="SUPFAM" id="SSF53756">
    <property type="entry name" value="UDP-Glycosyltransferase/glycogen phosphorylase"/>
    <property type="match status" value="1"/>
</dbReference>
<protein>
    <submittedName>
        <fullName evidence="2">Glycosyltransferase family 4 protein</fullName>
    </submittedName>
</protein>
<dbReference type="PANTHER" id="PTHR45947:SF3">
    <property type="entry name" value="SULFOQUINOVOSYL TRANSFERASE SQD2"/>
    <property type="match status" value="1"/>
</dbReference>
<dbReference type="RefSeq" id="WP_382413547.1">
    <property type="nucleotide sequence ID" value="NZ_AP031500.1"/>
</dbReference>
<evidence type="ECO:0000313" key="2">
    <source>
        <dbReference type="EMBL" id="MFC3153672.1"/>
    </source>
</evidence>
<dbReference type="Gene3D" id="3.40.50.2000">
    <property type="entry name" value="Glycogen Phosphorylase B"/>
    <property type="match status" value="2"/>
</dbReference>
<name>A0ABV7HQR4_9GAMM</name>
<dbReference type="EMBL" id="JBHRTL010000001">
    <property type="protein sequence ID" value="MFC3153672.1"/>
    <property type="molecule type" value="Genomic_DNA"/>
</dbReference>
<evidence type="ECO:0000259" key="1">
    <source>
        <dbReference type="Pfam" id="PF00534"/>
    </source>
</evidence>
<sequence length="329" mass="37088">MIHLFNAFHSPHGGSEQETLQLYRLLSQQTSTRLWAASSKGCPTLIGENNARRTRPVPSFMPRGGTYIFVGTHWRGKLWPRLAAPPERLIYVYNTMLPNLLESTAKVPPGWPAPEYVMISDFQRALLGVPAEIHPSPIDLERFTPAQTRATGALRIGRMSRDTNDKHNHKDIGLYRELADEGIQWHLQGARCIASDIDHPSVHLTAAGTKAAAEFLRSLDVFYYQTDTHIETFGRVVIEAMACALPVVCHRHGGYSDWIEHGHNGLLFDNNEEAKALLKRLLNDSSERLRLGLAARATVEQMYSEKAINERLEFYLVPPRHPLLRKTGT</sequence>
<gene>
    <name evidence="2" type="ORF">ACFOEB_00520</name>
</gene>
<feature type="domain" description="Glycosyl transferase family 1" evidence="1">
    <location>
        <begin position="210"/>
        <end position="296"/>
    </location>
</feature>